<dbReference type="SUPFAM" id="SSF47406">
    <property type="entry name" value="SinR repressor dimerisation domain-like"/>
    <property type="match status" value="1"/>
</dbReference>
<dbReference type="InterPro" id="IPR036281">
    <property type="entry name" value="SinR/SinI_dimer_dom_sf"/>
</dbReference>
<dbReference type="RefSeq" id="WP_166761397.1">
    <property type="nucleotide sequence ID" value="NZ_BMCJ01000002.1"/>
</dbReference>
<sequence>MRRNQLDSRLDLEWIVLMEEARALGITKAEMEQFFKLREKSAQEKQINMIFTK</sequence>
<comment type="caution">
    <text evidence="2">The sequence shown here is derived from an EMBL/GenBank/DDBJ whole genome shotgun (WGS) entry which is preliminary data.</text>
</comment>
<dbReference type="PROSITE" id="PS51500">
    <property type="entry name" value="SIN"/>
    <property type="match status" value="1"/>
</dbReference>
<organism evidence="2 3">
    <name type="scientific">Thalassobacillus devorans</name>
    <dbReference type="NCBI Taxonomy" id="279813"/>
    <lineage>
        <taxon>Bacteria</taxon>
        <taxon>Bacillati</taxon>
        <taxon>Bacillota</taxon>
        <taxon>Bacilli</taxon>
        <taxon>Bacillales</taxon>
        <taxon>Bacillaceae</taxon>
        <taxon>Thalassobacillus</taxon>
    </lineage>
</organism>
<gene>
    <name evidence="2" type="ORF">GCM10007216_12100</name>
</gene>
<proteinExistence type="predicted"/>
<dbReference type="InterPro" id="IPR010981">
    <property type="entry name" value="SinR/SinI_dimer_dom"/>
</dbReference>
<feature type="domain" description="Sin" evidence="1">
    <location>
        <begin position="1"/>
        <end position="39"/>
    </location>
</feature>
<evidence type="ECO:0000313" key="3">
    <source>
        <dbReference type="Proteomes" id="UP000619534"/>
    </source>
</evidence>
<protein>
    <recommendedName>
        <fullName evidence="1">Sin domain-containing protein</fullName>
    </recommendedName>
</protein>
<keyword evidence="3" id="KW-1185">Reference proteome</keyword>
<dbReference type="Proteomes" id="UP000619534">
    <property type="component" value="Unassembled WGS sequence"/>
</dbReference>
<reference evidence="3" key="1">
    <citation type="journal article" date="2019" name="Int. J. Syst. Evol. Microbiol.">
        <title>The Global Catalogue of Microorganisms (GCM) 10K type strain sequencing project: providing services to taxonomists for standard genome sequencing and annotation.</title>
        <authorList>
            <consortium name="The Broad Institute Genomics Platform"/>
            <consortium name="The Broad Institute Genome Sequencing Center for Infectious Disease"/>
            <person name="Wu L."/>
            <person name="Ma J."/>
        </authorList>
    </citation>
    <scope>NUCLEOTIDE SEQUENCE [LARGE SCALE GENOMIC DNA]</scope>
    <source>
        <strain evidence="3">CCM 7282</strain>
    </source>
</reference>
<name>A0ABQ1NSV8_9BACI</name>
<evidence type="ECO:0000259" key="1">
    <source>
        <dbReference type="PROSITE" id="PS51500"/>
    </source>
</evidence>
<dbReference type="EMBL" id="BMCJ01000002">
    <property type="protein sequence ID" value="GGC83090.1"/>
    <property type="molecule type" value="Genomic_DNA"/>
</dbReference>
<accession>A0ABQ1NSV8</accession>
<evidence type="ECO:0000313" key="2">
    <source>
        <dbReference type="EMBL" id="GGC83090.1"/>
    </source>
</evidence>
<dbReference type="Pfam" id="PF08671">
    <property type="entry name" value="SinI"/>
    <property type="match status" value="1"/>
</dbReference>